<feature type="compositionally biased region" description="Low complexity" evidence="1">
    <location>
        <begin position="108"/>
        <end position="128"/>
    </location>
</feature>
<dbReference type="InterPro" id="IPR007716">
    <property type="entry name" value="NPL4_Zn-bd_put"/>
</dbReference>
<accession>A0A9D5DMN4</accession>
<dbReference type="Pfam" id="PF05020">
    <property type="entry name" value="zf-NPL4"/>
    <property type="match status" value="1"/>
</dbReference>
<sequence length="492" mass="55249">MYEEWIIRVFSSSGRSRVTIPSTCNLSLLKSKIAQSLQVPEHQQLLSLDPHGNTLLKGDSLSIHQHGLSNGSIVYLITDATPQITAQIVQRPKHMTTSDLPPLEKKTSSSTIPSSSSSSLDSKSLSSTNEKGEGPHFKSFDSFLSERNFVTDDLPLKKSYKSMYISKGVMNKIPPSVTLKHQPYRHVDHLEMMNLSEAMQFVEYWRTNLGMSKQRVGWMYGYYREDSTYPMGIRAVMEAIYEPPQNENSEPGKLALENDPFKPSVDRIAQSLGLECLGLVFTHNERDEVLTSNEIITLGKLQLEAIKTPHYTGYPVSSFISCTIAPCKSVRGGDPIPNAFAVSDLGMAFIRDKLIDEKGIKDNAHIIIREAEKGEILPQILEKGNSTCKFDAHWLIVRINESAPIQPKPFFSSSQFPRENRAIHQKPSDVSEFIKSRLTSMPITSHHLLNDFHLLLYLANLFDEATAISICRSIVDKVPTDQRLLDILMSLN</sequence>
<dbReference type="EMBL" id="JAPCXC010000002">
    <property type="protein sequence ID" value="KAJ1613507.1"/>
    <property type="molecule type" value="Genomic_DNA"/>
</dbReference>
<dbReference type="Pfam" id="PF11543">
    <property type="entry name" value="UN_NPL4"/>
    <property type="match status" value="1"/>
</dbReference>
<dbReference type="GO" id="GO:0031625">
    <property type="term" value="F:ubiquitin protein ligase binding"/>
    <property type="evidence" value="ECO:0007669"/>
    <property type="project" value="TreeGrafter"/>
</dbReference>
<evidence type="ECO:0000259" key="3">
    <source>
        <dbReference type="Pfam" id="PF05021"/>
    </source>
</evidence>
<dbReference type="PANTHER" id="PTHR12710:SF0">
    <property type="entry name" value="NUCLEAR PROTEIN LOCALIZATION PROTEIN 4 HOMOLOG"/>
    <property type="match status" value="1"/>
</dbReference>
<evidence type="ECO:0000256" key="1">
    <source>
        <dbReference type="SAM" id="MobiDB-lite"/>
    </source>
</evidence>
<comment type="caution">
    <text evidence="5">The sequence shown here is derived from an EMBL/GenBank/DDBJ whole genome shotgun (WGS) entry which is preliminary data.</text>
</comment>
<dbReference type="Pfam" id="PF05021">
    <property type="entry name" value="NPL4"/>
    <property type="match status" value="1"/>
</dbReference>
<dbReference type="CDD" id="cd08061">
    <property type="entry name" value="MPN_NPL4"/>
    <property type="match status" value="1"/>
</dbReference>
<protein>
    <submittedName>
        <fullName evidence="5">Nuclear pore associated protein</fullName>
    </submittedName>
</protein>
<name>A0A9D5DMN4_9CRYT</name>
<dbReference type="GO" id="GO:0005634">
    <property type="term" value="C:nucleus"/>
    <property type="evidence" value="ECO:0007669"/>
    <property type="project" value="TreeGrafter"/>
</dbReference>
<dbReference type="GO" id="GO:0006511">
    <property type="term" value="P:ubiquitin-dependent protein catabolic process"/>
    <property type="evidence" value="ECO:0007669"/>
    <property type="project" value="InterPro"/>
</dbReference>
<dbReference type="InterPro" id="IPR029071">
    <property type="entry name" value="Ubiquitin-like_domsf"/>
</dbReference>
<dbReference type="AlphaFoldDB" id="A0A9D5DMN4"/>
<dbReference type="GO" id="GO:0043130">
    <property type="term" value="F:ubiquitin binding"/>
    <property type="evidence" value="ECO:0007669"/>
    <property type="project" value="TreeGrafter"/>
</dbReference>
<proteinExistence type="predicted"/>
<organism evidence="5">
    <name type="scientific">Cryptosporidium canis</name>
    <dbReference type="NCBI Taxonomy" id="195482"/>
    <lineage>
        <taxon>Eukaryota</taxon>
        <taxon>Sar</taxon>
        <taxon>Alveolata</taxon>
        <taxon>Apicomplexa</taxon>
        <taxon>Conoidasida</taxon>
        <taxon>Coccidia</taxon>
        <taxon>Eucoccidiorida</taxon>
        <taxon>Eimeriorina</taxon>
        <taxon>Cryptosporidiidae</taxon>
        <taxon>Cryptosporidium</taxon>
    </lineage>
</organism>
<dbReference type="Proteomes" id="UP001067231">
    <property type="component" value="Unassembled WGS sequence"/>
</dbReference>
<dbReference type="PANTHER" id="PTHR12710">
    <property type="entry name" value="NUCLEAR PROTEIN LOCALIZATION 4"/>
    <property type="match status" value="1"/>
</dbReference>
<gene>
    <name evidence="5" type="ORF">OJ253_174</name>
</gene>
<feature type="domain" description="Nuclear pore localisation protein Npl4 ubiquitin-like" evidence="4">
    <location>
        <begin position="1"/>
        <end position="76"/>
    </location>
</feature>
<evidence type="ECO:0000259" key="4">
    <source>
        <dbReference type="Pfam" id="PF11543"/>
    </source>
</evidence>
<evidence type="ECO:0000259" key="2">
    <source>
        <dbReference type="Pfam" id="PF05020"/>
    </source>
</evidence>
<dbReference type="InterPro" id="IPR007717">
    <property type="entry name" value="NPL4_C"/>
</dbReference>
<dbReference type="InterPro" id="IPR024682">
    <property type="entry name" value="Npl4_Ub-like_dom"/>
</dbReference>
<evidence type="ECO:0000313" key="5">
    <source>
        <dbReference type="EMBL" id="KAJ1613507.1"/>
    </source>
</evidence>
<dbReference type="PIRSF" id="PIRSF010052">
    <property type="entry name" value="Polyub_prc_Npl4"/>
    <property type="match status" value="1"/>
</dbReference>
<dbReference type="OrthoDB" id="10251089at2759"/>
<feature type="region of interest" description="Disordered" evidence="1">
    <location>
        <begin position="91"/>
        <end position="137"/>
    </location>
</feature>
<dbReference type="Gene3D" id="3.10.20.90">
    <property type="entry name" value="Phosphatidylinositol 3-kinase Catalytic Subunit, Chain A, domain 1"/>
    <property type="match status" value="1"/>
</dbReference>
<feature type="domain" description="Nuclear pore localisation protein NPL4 C-terminal" evidence="3">
    <location>
        <begin position="215"/>
        <end position="478"/>
    </location>
</feature>
<feature type="domain" description="NPL4 zinc-binding putative" evidence="2">
    <location>
        <begin position="167"/>
        <end position="207"/>
    </location>
</feature>
<dbReference type="InterPro" id="IPR016563">
    <property type="entry name" value="Npl4"/>
</dbReference>
<reference evidence="5" key="1">
    <citation type="submission" date="2022-10" db="EMBL/GenBank/DDBJ databases">
        <title>Adaptive evolution leads to modifications in subtelomeric GC content in a zoonotic Cryptosporidium species.</title>
        <authorList>
            <person name="Li J."/>
            <person name="Feng Y."/>
            <person name="Xiao L."/>
        </authorList>
    </citation>
    <scope>NUCLEOTIDE SEQUENCE</scope>
    <source>
        <strain evidence="5">33844</strain>
    </source>
</reference>
<dbReference type="SUPFAM" id="SSF54236">
    <property type="entry name" value="Ubiquitin-like"/>
    <property type="match status" value="1"/>
</dbReference>
<dbReference type="CDD" id="cd17055">
    <property type="entry name" value="Ubl_AtNPL4_like"/>
    <property type="match status" value="1"/>
</dbReference>